<reference evidence="2 3" key="1">
    <citation type="submission" date="2014-11" db="EMBL/GenBank/DDBJ databases">
        <authorList>
            <person name="Zhu J."/>
            <person name="Qi W."/>
            <person name="Song R."/>
        </authorList>
    </citation>
    <scope>NUCLEOTIDE SEQUENCE [LARGE SCALE GENOMIC DNA]</scope>
</reference>
<dbReference type="InParanoid" id="A0A0G4EXM0"/>
<dbReference type="InterPro" id="IPR006571">
    <property type="entry name" value="TLDc_dom"/>
</dbReference>
<gene>
    <name evidence="2" type="ORF">Vbra_13931</name>
</gene>
<dbReference type="Pfam" id="PF07534">
    <property type="entry name" value="TLD"/>
    <property type="match status" value="1"/>
</dbReference>
<dbReference type="EMBL" id="CDMY01000341">
    <property type="protein sequence ID" value="CEM03466.1"/>
    <property type="molecule type" value="Genomic_DNA"/>
</dbReference>
<keyword evidence="3" id="KW-1185">Reference proteome</keyword>
<feature type="domain" description="TLDc" evidence="1">
    <location>
        <begin position="91"/>
        <end position="155"/>
    </location>
</feature>
<dbReference type="Proteomes" id="UP000041254">
    <property type="component" value="Unassembled WGS sequence"/>
</dbReference>
<evidence type="ECO:0000313" key="2">
    <source>
        <dbReference type="EMBL" id="CEM03466.1"/>
    </source>
</evidence>
<sequence>MITNLADTVKRLSHYLPSLPPDVSAVALASDFAGRMCAATPISVVDPPYAPRRLKASLMAAMERHGPAMEPTMRLHGDGPCIPSPSVIASASQLMAVLQKTGKKITRIELLYKGTVHGFKYTDMLHRVGDASPLLFLIRANGDIHGFSIDTSLQPPPERRLPPGSRAGHRTFNRYEAAALIFKAFGASPPTFQPHSLMPQCIYVSQADDRPRDSAGGLMVGQLGSFSSLSTHQWLELWTPPPFGSVQAAGRCCGRRPPFGIFPVMGYQMHMFVSDEVEVFTLLQ</sequence>
<name>A0A0G4EXM0_VITBC</name>
<dbReference type="PhylomeDB" id="A0A0G4EXM0"/>
<evidence type="ECO:0000259" key="1">
    <source>
        <dbReference type="Pfam" id="PF07534"/>
    </source>
</evidence>
<proteinExistence type="predicted"/>
<evidence type="ECO:0000313" key="3">
    <source>
        <dbReference type="Proteomes" id="UP000041254"/>
    </source>
</evidence>
<dbReference type="AlphaFoldDB" id="A0A0G4EXM0"/>
<protein>
    <recommendedName>
        <fullName evidence="1">TLDc domain-containing protein</fullName>
    </recommendedName>
</protein>
<dbReference type="VEuPathDB" id="CryptoDB:Vbra_13931"/>
<organism evidence="2 3">
    <name type="scientific">Vitrella brassicaformis (strain CCMP3155)</name>
    <dbReference type="NCBI Taxonomy" id="1169540"/>
    <lineage>
        <taxon>Eukaryota</taxon>
        <taxon>Sar</taxon>
        <taxon>Alveolata</taxon>
        <taxon>Colpodellida</taxon>
        <taxon>Vitrellaceae</taxon>
        <taxon>Vitrella</taxon>
    </lineage>
</organism>
<accession>A0A0G4EXM0</accession>